<feature type="compositionally biased region" description="Acidic residues" evidence="1">
    <location>
        <begin position="1"/>
        <end position="14"/>
    </location>
</feature>
<proteinExistence type="predicted"/>
<dbReference type="InterPro" id="IPR034772">
    <property type="entry name" value="CPSF6/7"/>
</dbReference>
<dbReference type="RefSeq" id="XP_027619132.1">
    <property type="nucleotide sequence ID" value="XM_027763331.1"/>
</dbReference>
<evidence type="ECO:0000256" key="1">
    <source>
        <dbReference type="SAM" id="MobiDB-lite"/>
    </source>
</evidence>
<organism evidence="2 3">
    <name type="scientific">Sparassis crispa</name>
    <dbReference type="NCBI Taxonomy" id="139825"/>
    <lineage>
        <taxon>Eukaryota</taxon>
        <taxon>Fungi</taxon>
        <taxon>Dikarya</taxon>
        <taxon>Basidiomycota</taxon>
        <taxon>Agaricomycotina</taxon>
        <taxon>Agaricomycetes</taxon>
        <taxon>Polyporales</taxon>
        <taxon>Sparassidaceae</taxon>
        <taxon>Sparassis</taxon>
    </lineage>
</organism>
<gene>
    <name evidence="2" type="ORF">SCP_1300330</name>
</gene>
<dbReference type="CDD" id="cd12372">
    <property type="entry name" value="RRM_CFIm68_CFIm59"/>
    <property type="match status" value="1"/>
</dbReference>
<dbReference type="AlphaFoldDB" id="A0A401H1F3"/>
<dbReference type="Proteomes" id="UP000287166">
    <property type="component" value="Unassembled WGS sequence"/>
</dbReference>
<dbReference type="InParanoid" id="A0A401H1F3"/>
<dbReference type="GO" id="GO:0006397">
    <property type="term" value="P:mRNA processing"/>
    <property type="evidence" value="ECO:0007669"/>
    <property type="project" value="UniProtKB-KW"/>
</dbReference>
<evidence type="ECO:0008006" key="4">
    <source>
        <dbReference type="Google" id="ProtNLM"/>
    </source>
</evidence>
<feature type="compositionally biased region" description="Basic and acidic residues" evidence="1">
    <location>
        <begin position="61"/>
        <end position="78"/>
    </location>
</feature>
<feature type="region of interest" description="Disordered" evidence="1">
    <location>
        <begin position="1"/>
        <end position="78"/>
    </location>
</feature>
<dbReference type="EMBL" id="BFAD01000013">
    <property type="protein sequence ID" value="GBE88219.1"/>
    <property type="molecule type" value="Genomic_DNA"/>
</dbReference>
<dbReference type="InterPro" id="IPR035979">
    <property type="entry name" value="RBD_domain_sf"/>
</dbReference>
<protein>
    <recommendedName>
        <fullName evidence="4">RRM domain-containing protein</fullName>
    </recommendedName>
</protein>
<feature type="region of interest" description="Disordered" evidence="1">
    <location>
        <begin position="197"/>
        <end position="247"/>
    </location>
</feature>
<reference evidence="2 3" key="1">
    <citation type="journal article" date="2018" name="Sci. Rep.">
        <title>Genome sequence of the cauliflower mushroom Sparassis crispa (Hanabiratake) and its association with beneficial usage.</title>
        <authorList>
            <person name="Kiyama R."/>
            <person name="Furutani Y."/>
            <person name="Kawaguchi K."/>
            <person name="Nakanishi T."/>
        </authorList>
    </citation>
    <scope>NUCLEOTIDE SEQUENCE [LARGE SCALE GENOMIC DNA]</scope>
</reference>
<dbReference type="STRING" id="139825.A0A401H1F3"/>
<dbReference type="PANTHER" id="PTHR23204">
    <property type="entry name" value="CLEAVAGE AND POLYADENYLATION SPECIFIC FACTOR"/>
    <property type="match status" value="1"/>
</dbReference>
<dbReference type="GeneID" id="38785136"/>
<evidence type="ECO:0000313" key="2">
    <source>
        <dbReference type="EMBL" id="GBE88219.1"/>
    </source>
</evidence>
<feature type="compositionally biased region" description="Polar residues" evidence="1">
    <location>
        <begin position="197"/>
        <end position="207"/>
    </location>
</feature>
<feature type="compositionally biased region" description="Basic and acidic residues" evidence="1">
    <location>
        <begin position="25"/>
        <end position="39"/>
    </location>
</feature>
<feature type="compositionally biased region" description="Basic and acidic residues" evidence="1">
    <location>
        <begin position="211"/>
        <end position="222"/>
    </location>
</feature>
<sequence length="394" mass="41283">MPEDDFDIYGEDDGFNAPKSAESLEEYHVPEDSKEHVVERTPSSPIVGEKRQREDDESEHLEEHQHHHTDLSAHADADNDVKPLVAVDSRSPNGAVNGTFNTPVTGVQGINGGGAGQGAFDALYVGDLQWWTTDEDLRQVAINVGVNLDHKDITFSEHKVNGKSKGIAYVECRGFENATVLKNWFDNNDFQNRRASANLTSSSQGNPFRTLPKEPPPREMRHQGGAVTGSAHAGRGTSGTFRGGAAGGAVSGGMGNQMGMNMMNMGMRGGMMPGGMMRGGMPMLGMGLGMGMGNMGMGNMGMGMGGGFAGGRGGMIPQGPRGGMMTTGTGYGSRGGGMMGGMGMGMMPMGGRGGFANVQGHFNPAFMQGASAGGGSGQYTPDGPRKRFKMEESG</sequence>
<name>A0A401H1F3_9APHY</name>
<dbReference type="OrthoDB" id="10065185at2759"/>
<feature type="compositionally biased region" description="Basic and acidic residues" evidence="1">
    <location>
        <begin position="383"/>
        <end position="394"/>
    </location>
</feature>
<dbReference type="InterPro" id="IPR012677">
    <property type="entry name" value="Nucleotide-bd_a/b_plait_sf"/>
</dbReference>
<evidence type="ECO:0000313" key="3">
    <source>
        <dbReference type="Proteomes" id="UP000287166"/>
    </source>
</evidence>
<dbReference type="Gene3D" id="3.30.70.330">
    <property type="match status" value="1"/>
</dbReference>
<feature type="region of interest" description="Disordered" evidence="1">
    <location>
        <begin position="369"/>
        <end position="394"/>
    </location>
</feature>
<comment type="caution">
    <text evidence="2">The sequence shown here is derived from an EMBL/GenBank/DDBJ whole genome shotgun (WGS) entry which is preliminary data.</text>
</comment>
<keyword evidence="3" id="KW-1185">Reference proteome</keyword>
<dbReference type="SUPFAM" id="SSF54928">
    <property type="entry name" value="RNA-binding domain, RBD"/>
    <property type="match status" value="1"/>
</dbReference>
<dbReference type="GO" id="GO:0003676">
    <property type="term" value="F:nucleic acid binding"/>
    <property type="evidence" value="ECO:0007669"/>
    <property type="project" value="InterPro"/>
</dbReference>
<dbReference type="GO" id="GO:0005634">
    <property type="term" value="C:nucleus"/>
    <property type="evidence" value="ECO:0007669"/>
    <property type="project" value="UniProtKB-SubCell"/>
</dbReference>
<accession>A0A401H1F3</accession>